<dbReference type="AlphaFoldDB" id="A0A9Q0LRB4"/>
<sequence>MQTIVTLITVKKGKPKLKYKDSNQETKEIEQIFESNDVHFYTIYFLEKELNYTFDIEKEKEKEKEKEFKKIDIKESKIIFDFDEKDSKKYGTRVIDAVIDYSTPSEKKILKEKHWQFFFEFLNQFSKKGFQTKQTSKVTFKSKPENIAKILFVLGLRYSKSILNKIFNESKKDDLIECNKQIIEFYQTKENPDVFNILTNFLSEFKPKLRRIKKNHFSSSFHYFQK</sequence>
<comment type="caution">
    <text evidence="1">The sequence shown here is derived from an EMBL/GenBank/DDBJ whole genome shotgun (WGS) entry which is preliminary data.</text>
</comment>
<evidence type="ECO:0000313" key="1">
    <source>
        <dbReference type="EMBL" id="KAJ5075830.1"/>
    </source>
</evidence>
<accession>A0A9Q0LRB4</accession>
<proteinExistence type="predicted"/>
<name>A0A9Q0LRB4_ANAIG</name>
<reference evidence="1" key="1">
    <citation type="submission" date="2022-10" db="EMBL/GenBank/DDBJ databases">
        <title>Novel sulphate-reducing endosymbionts in the free-living metamonad Anaeramoeba.</title>
        <authorList>
            <person name="Jerlstrom-Hultqvist J."/>
            <person name="Cepicka I."/>
            <person name="Gallot-Lavallee L."/>
            <person name="Salas-Leiva D."/>
            <person name="Curtis B.A."/>
            <person name="Zahonova K."/>
            <person name="Pipaliya S."/>
            <person name="Dacks J."/>
            <person name="Roger A.J."/>
        </authorList>
    </citation>
    <scope>NUCLEOTIDE SEQUENCE</scope>
    <source>
        <strain evidence="1">BMAN</strain>
    </source>
</reference>
<dbReference type="Proteomes" id="UP001149090">
    <property type="component" value="Unassembled WGS sequence"/>
</dbReference>
<keyword evidence="2" id="KW-1185">Reference proteome</keyword>
<gene>
    <name evidence="1" type="ORF">M0811_06692</name>
</gene>
<dbReference type="EMBL" id="JAPDFW010000063">
    <property type="protein sequence ID" value="KAJ5075830.1"/>
    <property type="molecule type" value="Genomic_DNA"/>
</dbReference>
<evidence type="ECO:0000313" key="2">
    <source>
        <dbReference type="Proteomes" id="UP001149090"/>
    </source>
</evidence>
<organism evidence="1 2">
    <name type="scientific">Anaeramoeba ignava</name>
    <name type="common">Anaerobic marine amoeba</name>
    <dbReference type="NCBI Taxonomy" id="1746090"/>
    <lineage>
        <taxon>Eukaryota</taxon>
        <taxon>Metamonada</taxon>
        <taxon>Anaeramoebidae</taxon>
        <taxon>Anaeramoeba</taxon>
    </lineage>
</organism>
<protein>
    <submittedName>
        <fullName evidence="1">Uncharacterized protein</fullName>
    </submittedName>
</protein>